<evidence type="ECO:0000313" key="2">
    <source>
        <dbReference type="EMBL" id="ADD42957.1"/>
    </source>
</evidence>
<reference evidence="2 3" key="1">
    <citation type="journal article" date="2009" name="Stand. Genomic Sci.">
        <title>Complete genome sequence of Stackebrandtia nassauensis type strain (LLR-40K-21).</title>
        <authorList>
            <person name="Munk C."/>
            <person name="Lapidus A."/>
            <person name="Copeland A."/>
            <person name="Jando M."/>
            <person name="Mayilraj S."/>
            <person name="Glavina Del Rio T."/>
            <person name="Nolan M."/>
            <person name="Chen F."/>
            <person name="Lucas S."/>
            <person name="Tice H."/>
            <person name="Cheng J.F."/>
            <person name="Han C."/>
            <person name="Detter J.C."/>
            <person name="Bruce D."/>
            <person name="Goodwin L."/>
            <person name="Chain P."/>
            <person name="Pitluck S."/>
            <person name="Goker M."/>
            <person name="Ovchinikova G."/>
            <person name="Pati A."/>
            <person name="Ivanova N."/>
            <person name="Mavromatis K."/>
            <person name="Chen A."/>
            <person name="Palaniappan K."/>
            <person name="Land M."/>
            <person name="Hauser L."/>
            <person name="Chang Y.J."/>
            <person name="Jeffries C.D."/>
            <person name="Bristow J."/>
            <person name="Eisen J.A."/>
            <person name="Markowitz V."/>
            <person name="Hugenholtz P."/>
            <person name="Kyrpides N.C."/>
            <person name="Klenk H.P."/>
        </authorList>
    </citation>
    <scope>NUCLEOTIDE SEQUENCE [LARGE SCALE GENOMIC DNA]</scope>
    <source>
        <strain evidence="3">DSM 44728 / CIP 108903 / NRRL B-16338 / NBRC 102104 / LLR-40K-21</strain>
    </source>
</reference>
<proteinExistence type="predicted"/>
<name>D3PUE4_STANL</name>
<protein>
    <submittedName>
        <fullName evidence="2">Uncharacterized protein</fullName>
    </submittedName>
</protein>
<dbReference type="HOGENOM" id="CLU_141456_2_0_11"/>
<dbReference type="STRING" id="446470.Snas_3289"/>
<feature type="transmembrane region" description="Helical" evidence="1">
    <location>
        <begin position="62"/>
        <end position="82"/>
    </location>
</feature>
<dbReference type="EMBL" id="CP001778">
    <property type="protein sequence ID" value="ADD42957.1"/>
    <property type="molecule type" value="Genomic_DNA"/>
</dbReference>
<feature type="transmembrane region" description="Helical" evidence="1">
    <location>
        <begin position="30"/>
        <end position="50"/>
    </location>
</feature>
<dbReference type="RefSeq" id="WP_013018528.1">
    <property type="nucleotide sequence ID" value="NC_013947.1"/>
</dbReference>
<dbReference type="KEGG" id="sna:Snas_3289"/>
<dbReference type="Proteomes" id="UP000000844">
    <property type="component" value="Chromosome"/>
</dbReference>
<dbReference type="AlphaFoldDB" id="D3PUE4"/>
<keyword evidence="3" id="KW-1185">Reference proteome</keyword>
<keyword evidence="1" id="KW-1133">Transmembrane helix</keyword>
<organism evidence="2 3">
    <name type="scientific">Stackebrandtia nassauensis (strain DSM 44728 / CIP 108903 / NRRL B-16338 / NBRC 102104 / LLR-40K-21)</name>
    <dbReference type="NCBI Taxonomy" id="446470"/>
    <lineage>
        <taxon>Bacteria</taxon>
        <taxon>Bacillati</taxon>
        <taxon>Actinomycetota</taxon>
        <taxon>Actinomycetes</taxon>
        <taxon>Glycomycetales</taxon>
        <taxon>Glycomycetaceae</taxon>
        <taxon>Stackebrandtia</taxon>
    </lineage>
</organism>
<dbReference type="InterPro" id="IPR045770">
    <property type="entry name" value="DUF6223"/>
</dbReference>
<feature type="transmembrane region" description="Helical" evidence="1">
    <location>
        <begin position="94"/>
        <end position="115"/>
    </location>
</feature>
<keyword evidence="1" id="KW-0472">Membrane</keyword>
<keyword evidence="1" id="KW-0812">Transmembrane</keyword>
<dbReference type="Pfam" id="PF19733">
    <property type="entry name" value="DUF6223"/>
    <property type="match status" value="1"/>
</dbReference>
<sequence length="120" mass="12008">MSPRHLSVAAAQILEKSPDPTVYGWTPERVWASAAAIVALGAVVVAAWALARARRSGNSRKWAIGSLVAGLVAAVNGVLTVVTADGGPGTGNGIVGGYIAVVVGAAAAVLGWLAVARARR</sequence>
<evidence type="ECO:0000313" key="3">
    <source>
        <dbReference type="Proteomes" id="UP000000844"/>
    </source>
</evidence>
<evidence type="ECO:0000256" key="1">
    <source>
        <dbReference type="SAM" id="Phobius"/>
    </source>
</evidence>
<gene>
    <name evidence="2" type="ordered locus">Snas_3289</name>
</gene>
<accession>D3PUE4</accession>